<evidence type="ECO:0000313" key="7">
    <source>
        <dbReference type="EMBL" id="SHE41869.1"/>
    </source>
</evidence>
<dbReference type="OrthoDB" id="5778511at2"/>
<keyword evidence="2" id="KW-1003">Cell membrane</keyword>
<dbReference type="SUPFAM" id="SSF109755">
    <property type="entry name" value="PhoU-like"/>
    <property type="match status" value="1"/>
</dbReference>
<feature type="transmembrane region" description="Helical" evidence="6">
    <location>
        <begin position="47"/>
        <end position="64"/>
    </location>
</feature>
<dbReference type="PANTHER" id="PTHR10010">
    <property type="entry name" value="SOLUTE CARRIER FAMILY 34 SODIUM PHOSPHATE , MEMBER 2-RELATED"/>
    <property type="match status" value="1"/>
</dbReference>
<proteinExistence type="predicted"/>
<keyword evidence="3 6" id="KW-0812">Transmembrane</keyword>
<dbReference type="PANTHER" id="PTHR10010:SF46">
    <property type="entry name" value="SODIUM-DEPENDENT PHOSPHATE TRANSPORT PROTEIN 2B"/>
    <property type="match status" value="1"/>
</dbReference>
<dbReference type="AlphaFoldDB" id="A0A1M4TBC0"/>
<reference evidence="8" key="1">
    <citation type="submission" date="2016-11" db="EMBL/GenBank/DDBJ databases">
        <authorList>
            <person name="Varghese N."/>
            <person name="Submissions S."/>
        </authorList>
    </citation>
    <scope>NUCLEOTIDE SEQUENCE [LARGE SCALE GENOMIC DNA]</scope>
    <source>
        <strain evidence="8">DSM 29326</strain>
    </source>
</reference>
<evidence type="ECO:0000256" key="5">
    <source>
        <dbReference type="ARBA" id="ARBA00023136"/>
    </source>
</evidence>
<feature type="transmembrane region" description="Helical" evidence="6">
    <location>
        <begin position="214"/>
        <end position="237"/>
    </location>
</feature>
<evidence type="ECO:0000256" key="4">
    <source>
        <dbReference type="ARBA" id="ARBA00022989"/>
    </source>
</evidence>
<protein>
    <submittedName>
        <fullName evidence="7">Phosphate:Na+ symporter</fullName>
    </submittedName>
</protein>
<feature type="transmembrane region" description="Helical" evidence="6">
    <location>
        <begin position="177"/>
        <end position="202"/>
    </location>
</feature>
<keyword evidence="4 6" id="KW-1133">Transmembrane helix</keyword>
<organism evidence="7 8">
    <name type="scientific">Loktanella atrilutea</name>
    <dbReference type="NCBI Taxonomy" id="366533"/>
    <lineage>
        <taxon>Bacteria</taxon>
        <taxon>Pseudomonadati</taxon>
        <taxon>Pseudomonadota</taxon>
        <taxon>Alphaproteobacteria</taxon>
        <taxon>Rhodobacterales</taxon>
        <taxon>Roseobacteraceae</taxon>
        <taxon>Loktanella</taxon>
    </lineage>
</organism>
<dbReference type="Pfam" id="PF02690">
    <property type="entry name" value="Na_Pi_cotrans"/>
    <property type="match status" value="2"/>
</dbReference>
<sequence length="554" mass="58905">MQDPNLVLFIVRIAGAAALLIWSVRLVRTGVERAFVVELRQWLRRSVRSRLLAAGTGVASAILLQSSTAVAILVTGFVASGAVAAAVGLAILLGADIGSAVVAKILLVRLSALEPLLLLAGVGLFMRSPSQRLRQTGRILIGLALIFLSLDMIRAATAPLVDSAGAAAVMQYLGRDILTAFLIGAGFAWVVHSSVAAVLLFVTLVAQGLLPQSAAVAMVLGANLGGSLIAYLLTYAAPVEARRIVVSNLAIRGGGAALALSSLTLAQPSLAWLGATEAAVVINLHLAFNLVVALVALPLLSPVMRTAEAAMPRRPDPAAPDGPMTALDPAALAHPDRALSCAAREIMHMGEITETMLRSSEAIYHAWDKDTADRITKQAAAVRSMHFDLKLYLAQLHRTDLHKAAADRSLHLSTVAVNIEGAADMIARNMVHLARRLNAEGLSFSEQGSAEIGSFHDRVQANVQLALSVMMTSNPAEARELVAQKEKVRTIEQNLQRQHLRRLQDGRADSIETSNIHQETLRALKFVNTAFSMVAHPILTESGDLLESRLAEKV</sequence>
<evidence type="ECO:0000256" key="6">
    <source>
        <dbReference type="SAM" id="Phobius"/>
    </source>
</evidence>
<dbReference type="EMBL" id="FQUE01000001">
    <property type="protein sequence ID" value="SHE41869.1"/>
    <property type="molecule type" value="Genomic_DNA"/>
</dbReference>
<keyword evidence="5 6" id="KW-0472">Membrane</keyword>
<dbReference type="NCBIfam" id="NF037997">
    <property type="entry name" value="Na_Pi_symport"/>
    <property type="match status" value="1"/>
</dbReference>
<feature type="transmembrane region" description="Helical" evidence="6">
    <location>
        <begin position="70"/>
        <end position="94"/>
    </location>
</feature>
<accession>A0A1M4TBC0</accession>
<dbReference type="GO" id="GO:0044341">
    <property type="term" value="P:sodium-dependent phosphate transport"/>
    <property type="evidence" value="ECO:0007669"/>
    <property type="project" value="InterPro"/>
</dbReference>
<dbReference type="Gene3D" id="1.20.58.220">
    <property type="entry name" value="Phosphate transport system protein phou homolog 2, domain 2"/>
    <property type="match status" value="1"/>
</dbReference>
<feature type="transmembrane region" description="Helical" evidence="6">
    <location>
        <begin position="6"/>
        <end position="27"/>
    </location>
</feature>
<evidence type="ECO:0000256" key="3">
    <source>
        <dbReference type="ARBA" id="ARBA00022692"/>
    </source>
</evidence>
<dbReference type="GO" id="GO:0005886">
    <property type="term" value="C:plasma membrane"/>
    <property type="evidence" value="ECO:0007669"/>
    <property type="project" value="UniProtKB-SubCell"/>
</dbReference>
<keyword evidence="8" id="KW-1185">Reference proteome</keyword>
<gene>
    <name evidence="7" type="ORF">SAMN05444339_101318</name>
</gene>
<dbReference type="STRING" id="366533.SAMN05444339_101318"/>
<feature type="transmembrane region" description="Helical" evidence="6">
    <location>
        <begin position="249"/>
        <end position="266"/>
    </location>
</feature>
<comment type="subcellular location">
    <subcellularLocation>
        <location evidence="1">Cell membrane</location>
        <topology evidence="1">Multi-pass membrane protein</topology>
    </subcellularLocation>
</comment>
<dbReference type="InterPro" id="IPR038078">
    <property type="entry name" value="PhoU-like_sf"/>
</dbReference>
<evidence type="ECO:0000313" key="8">
    <source>
        <dbReference type="Proteomes" id="UP000183987"/>
    </source>
</evidence>
<evidence type="ECO:0000256" key="2">
    <source>
        <dbReference type="ARBA" id="ARBA00022475"/>
    </source>
</evidence>
<dbReference type="RefSeq" id="WP_072855443.1">
    <property type="nucleotide sequence ID" value="NZ_FQUE01000001.1"/>
</dbReference>
<feature type="transmembrane region" description="Helical" evidence="6">
    <location>
        <begin position="106"/>
        <end position="126"/>
    </location>
</feature>
<dbReference type="InterPro" id="IPR003841">
    <property type="entry name" value="Na/Pi_transpt"/>
</dbReference>
<dbReference type="GO" id="GO:0005436">
    <property type="term" value="F:sodium:phosphate symporter activity"/>
    <property type="evidence" value="ECO:0007669"/>
    <property type="project" value="InterPro"/>
</dbReference>
<evidence type="ECO:0000256" key="1">
    <source>
        <dbReference type="ARBA" id="ARBA00004651"/>
    </source>
</evidence>
<name>A0A1M4TBC0_LOKAT</name>
<dbReference type="Proteomes" id="UP000183987">
    <property type="component" value="Unassembled WGS sequence"/>
</dbReference>
<feature type="transmembrane region" description="Helical" evidence="6">
    <location>
        <begin position="286"/>
        <end position="304"/>
    </location>
</feature>
<feature type="transmembrane region" description="Helical" evidence="6">
    <location>
        <begin position="138"/>
        <end position="156"/>
    </location>
</feature>